<dbReference type="GO" id="GO:0016618">
    <property type="term" value="F:hydroxypyruvate reductase [NAD(P)H] activity"/>
    <property type="evidence" value="ECO:0007669"/>
    <property type="project" value="UniProtKB-EC"/>
</dbReference>
<name>A9A4M9_NITMS</name>
<gene>
    <name evidence="7" type="ordered locus">Nmar_1111</name>
</gene>
<dbReference type="eggNOG" id="arCOG04170">
    <property type="taxonomic scope" value="Archaea"/>
</dbReference>
<dbReference type="FunCoup" id="A9A4M9">
    <property type="interactions" value="75"/>
</dbReference>
<evidence type="ECO:0000256" key="3">
    <source>
        <dbReference type="ARBA" id="ARBA00022777"/>
    </source>
</evidence>
<evidence type="ECO:0000259" key="5">
    <source>
        <dbReference type="Pfam" id="PF05161"/>
    </source>
</evidence>
<proteinExistence type="predicted"/>
<evidence type="ECO:0000256" key="2">
    <source>
        <dbReference type="ARBA" id="ARBA00022741"/>
    </source>
</evidence>
<evidence type="ECO:0000313" key="8">
    <source>
        <dbReference type="Proteomes" id="UP000000792"/>
    </source>
</evidence>
<dbReference type="InterPro" id="IPR025286">
    <property type="entry name" value="MOFRL_assoc_dom"/>
</dbReference>
<dbReference type="EMBL" id="CP000866">
    <property type="protein sequence ID" value="ABX13007.1"/>
    <property type="molecule type" value="Genomic_DNA"/>
</dbReference>
<dbReference type="PANTHER" id="PTHR12227:SF0">
    <property type="entry name" value="GLYCERATE KINASE"/>
    <property type="match status" value="1"/>
</dbReference>
<dbReference type="GO" id="GO:0005737">
    <property type="term" value="C:cytoplasm"/>
    <property type="evidence" value="ECO:0000318"/>
    <property type="project" value="GO_Central"/>
</dbReference>
<keyword evidence="4" id="KW-0067">ATP-binding</keyword>
<dbReference type="STRING" id="436308.Nmar_1111"/>
<evidence type="ECO:0000256" key="1">
    <source>
        <dbReference type="ARBA" id="ARBA00022679"/>
    </source>
</evidence>
<dbReference type="EC" id="1.1.1.81" evidence="7"/>
<dbReference type="PANTHER" id="PTHR12227">
    <property type="entry name" value="GLYCERATE KINASE"/>
    <property type="match status" value="1"/>
</dbReference>
<evidence type="ECO:0000313" key="7">
    <source>
        <dbReference type="EMBL" id="ABX13007.1"/>
    </source>
</evidence>
<dbReference type="AlphaFoldDB" id="A9A4M9"/>
<dbReference type="GeneID" id="5773926"/>
<feature type="domain" description="MOFRL" evidence="5">
    <location>
        <begin position="319"/>
        <end position="419"/>
    </location>
</feature>
<dbReference type="PhylomeDB" id="A9A4M9"/>
<dbReference type="InterPro" id="IPR039760">
    <property type="entry name" value="MOFRL_protein"/>
</dbReference>
<accession>A9A4M9</accession>
<keyword evidence="3" id="KW-0418">Kinase</keyword>
<dbReference type="Pfam" id="PF13660">
    <property type="entry name" value="DUF4147"/>
    <property type="match status" value="1"/>
</dbReference>
<dbReference type="FunFam" id="3.40.50.10180:FF:000001">
    <property type="entry name" value="Glycerate kinase"/>
    <property type="match status" value="1"/>
</dbReference>
<dbReference type="Pfam" id="PF05161">
    <property type="entry name" value="MOFRL"/>
    <property type="match status" value="1"/>
</dbReference>
<dbReference type="Gene3D" id="3.40.1480.10">
    <property type="entry name" value="MOFRL domain"/>
    <property type="match status" value="1"/>
</dbReference>
<keyword evidence="1" id="KW-0808">Transferase</keyword>
<dbReference type="Gene3D" id="3.40.50.10180">
    <property type="entry name" value="Glycerate kinase, MOFRL-like N-terminal domain"/>
    <property type="match status" value="1"/>
</dbReference>
<dbReference type="SUPFAM" id="SSF82544">
    <property type="entry name" value="GckA/TtuD-like"/>
    <property type="match status" value="1"/>
</dbReference>
<dbReference type="GO" id="GO:0005524">
    <property type="term" value="F:ATP binding"/>
    <property type="evidence" value="ECO:0007669"/>
    <property type="project" value="UniProtKB-KW"/>
</dbReference>
<feature type="domain" description="MOFRL-associated" evidence="6">
    <location>
        <begin position="19"/>
        <end position="251"/>
    </location>
</feature>
<evidence type="ECO:0000259" key="6">
    <source>
        <dbReference type="Pfam" id="PF13660"/>
    </source>
</evidence>
<dbReference type="GO" id="GO:0008887">
    <property type="term" value="F:glycerate kinase activity"/>
    <property type="evidence" value="ECO:0000318"/>
    <property type="project" value="GO_Central"/>
</dbReference>
<dbReference type="RefSeq" id="WP_012215494.1">
    <property type="nucleotide sequence ID" value="NC_010085.1"/>
</dbReference>
<reference evidence="7 8" key="1">
    <citation type="journal article" date="2010" name="Proc. Natl. Acad. Sci. U.S.A.">
        <title>Nitrosopumilus maritimus genome reveals unique mechanisms for nitrification and autotrophy in globally distributed marine crenarchaea.</title>
        <authorList>
            <person name="Walker C.B."/>
            <person name="de la Torre J.R."/>
            <person name="Klotz M.G."/>
            <person name="Urakawa H."/>
            <person name="Pinel N."/>
            <person name="Arp D.J."/>
            <person name="Brochier-Armanet C."/>
            <person name="Chain P.S."/>
            <person name="Chan P.P."/>
            <person name="Gollabgir A."/>
            <person name="Hemp J."/>
            <person name="Hugler M."/>
            <person name="Karr E.A."/>
            <person name="Konneke M."/>
            <person name="Shin M."/>
            <person name="Lawton T.J."/>
            <person name="Lowe T."/>
            <person name="Martens-Habbena W."/>
            <person name="Sayavedra-Soto L.A."/>
            <person name="Lang D."/>
            <person name="Sievert S.M."/>
            <person name="Rosenzweig A.C."/>
            <person name="Manning G."/>
            <person name="Stahl D.A."/>
        </authorList>
    </citation>
    <scope>NUCLEOTIDE SEQUENCE [LARGE SCALE GENOMIC DNA]</scope>
    <source>
        <strain evidence="7 8">SCM1</strain>
    </source>
</reference>
<dbReference type="InterPro" id="IPR007835">
    <property type="entry name" value="MOFRL"/>
</dbReference>
<evidence type="ECO:0000256" key="4">
    <source>
        <dbReference type="ARBA" id="ARBA00022840"/>
    </source>
</evidence>
<protein>
    <submittedName>
        <fullName evidence="7">Hydroxypyruvate reductase</fullName>
        <ecNumber evidence="7">1.1.1.81</ecNumber>
    </submittedName>
</protein>
<dbReference type="EnsemblBacteria" id="ABX13007">
    <property type="protein sequence ID" value="ABX13007"/>
    <property type="gene ID" value="Nmar_1111"/>
</dbReference>
<dbReference type="Proteomes" id="UP000000792">
    <property type="component" value="Chromosome"/>
</dbReference>
<keyword evidence="8" id="KW-1185">Reference proteome</keyword>
<sequence length="425" mass="46906">MIIQNFEELATNDKKKECLEILESGLRAANPENIISKYVTPEKIKINGKIIDITKYSNIYSVAFGKAGDSMTRALNAIIPVKSGIIVIPKGSKSIIKGKKFQIFNSRHPEPDQTSVKAAKEVIKFVQNKKSDELIIFLVSGGGSSLLAMPNGITLDDKIFVTKLLLKSGASIQEFNCVRKHLSKIKGGKLVENMKCDGISLIMSDVEGDDLSSIASGTTYMDNTTFSDALEILEKYKLKRKTPIEVLQILEKGVEDEKLETPKESKIENQVIANNENCLKAMEIEAKKKGYKVKTLQVFGDIKEAVTKILENISEDQKMCLIVGGETTVKVLGKGMGGRNQELVLRILKNTQKFKKLVIASMGTDGIDGNSVFAGAITENLKVDLDTMKEFLKNSDSGRFFQKQKGSIVTDFTHTNLMDIGVILR</sequence>
<dbReference type="KEGG" id="nmr:Nmar_1111"/>
<dbReference type="InParanoid" id="A9A4M9"/>
<dbReference type="InterPro" id="IPR037035">
    <property type="entry name" value="GK-like_C_sf"/>
</dbReference>
<dbReference type="InterPro" id="IPR038614">
    <property type="entry name" value="GK_N_sf"/>
</dbReference>
<dbReference type="FunFam" id="3.40.1480.10:FF:000002">
    <property type="entry name" value="Glycerate kinase"/>
    <property type="match status" value="1"/>
</dbReference>
<keyword evidence="7" id="KW-0560">Oxidoreductase</keyword>
<keyword evidence="2" id="KW-0547">Nucleotide-binding</keyword>
<dbReference type="OrthoDB" id="10741at2157"/>
<dbReference type="HOGENOM" id="CLU_032279_1_1_2"/>
<organism evidence="7 8">
    <name type="scientific">Nitrosopumilus maritimus (strain SCM1)</name>
    <dbReference type="NCBI Taxonomy" id="436308"/>
    <lineage>
        <taxon>Archaea</taxon>
        <taxon>Nitrososphaerota</taxon>
        <taxon>Nitrososphaeria</taxon>
        <taxon>Nitrosopumilales</taxon>
        <taxon>Nitrosopumilaceae</taxon>
        <taxon>Nitrosopumilus</taxon>
    </lineage>
</organism>